<keyword evidence="2" id="KW-1133">Transmembrane helix</keyword>
<keyword evidence="4" id="KW-1185">Reference proteome</keyword>
<dbReference type="Proteomes" id="UP000489600">
    <property type="component" value="Unassembled WGS sequence"/>
</dbReference>
<reference evidence="3" key="1">
    <citation type="submission" date="2019-07" db="EMBL/GenBank/DDBJ databases">
        <authorList>
            <person name="Dittberner H."/>
        </authorList>
    </citation>
    <scope>NUCLEOTIDE SEQUENCE [LARGE SCALE GENOMIC DNA]</scope>
</reference>
<dbReference type="PANTHER" id="PTHR47445:SF1">
    <property type="entry name" value="OS08G0441400 PROTEIN"/>
    <property type="match status" value="1"/>
</dbReference>
<dbReference type="EMBL" id="CABITT030000008">
    <property type="protein sequence ID" value="VVB16399.1"/>
    <property type="molecule type" value="Genomic_DNA"/>
</dbReference>
<dbReference type="Pfam" id="PF06749">
    <property type="entry name" value="DUF1218"/>
    <property type="match status" value="1"/>
</dbReference>
<dbReference type="OrthoDB" id="2015495at2759"/>
<protein>
    <submittedName>
        <fullName evidence="3">Uncharacterized protein</fullName>
    </submittedName>
</protein>
<evidence type="ECO:0000313" key="4">
    <source>
        <dbReference type="Proteomes" id="UP000489600"/>
    </source>
</evidence>
<keyword evidence="2" id="KW-0472">Membrane</keyword>
<accession>A0A565CRY7</accession>
<feature type="region of interest" description="Disordered" evidence="1">
    <location>
        <begin position="102"/>
        <end position="126"/>
    </location>
</feature>
<organism evidence="3 4">
    <name type="scientific">Arabis nemorensis</name>
    <dbReference type="NCBI Taxonomy" id="586526"/>
    <lineage>
        <taxon>Eukaryota</taxon>
        <taxon>Viridiplantae</taxon>
        <taxon>Streptophyta</taxon>
        <taxon>Embryophyta</taxon>
        <taxon>Tracheophyta</taxon>
        <taxon>Spermatophyta</taxon>
        <taxon>Magnoliopsida</taxon>
        <taxon>eudicotyledons</taxon>
        <taxon>Gunneridae</taxon>
        <taxon>Pentapetalae</taxon>
        <taxon>rosids</taxon>
        <taxon>malvids</taxon>
        <taxon>Brassicales</taxon>
        <taxon>Brassicaceae</taxon>
        <taxon>Arabideae</taxon>
        <taxon>Arabis</taxon>
    </lineage>
</organism>
<sequence>MIRGRNVQTFFDNQRKWQVVRESRDSSYCVYDKDIATGLGIGSFLVLLASQLFIMVASRCLCCGRALSPSGSRTKFVKNCRSSWVKHFDREYCRNKRVQRLLDDKDERKGPMSLPQPYTFKPTPSN</sequence>
<feature type="transmembrane region" description="Helical" evidence="2">
    <location>
        <begin position="35"/>
        <end position="57"/>
    </location>
</feature>
<evidence type="ECO:0000313" key="3">
    <source>
        <dbReference type="EMBL" id="VVB16399.1"/>
    </source>
</evidence>
<comment type="caution">
    <text evidence="3">The sequence shown here is derived from an EMBL/GenBank/DDBJ whole genome shotgun (WGS) entry which is preliminary data.</text>
</comment>
<dbReference type="InterPro" id="IPR048282">
    <property type="entry name" value="COA6_pln"/>
</dbReference>
<keyword evidence="2" id="KW-0812">Transmembrane</keyword>
<dbReference type="PANTHER" id="PTHR47445">
    <property type="entry name" value="OS08G0441400 PROTEIN"/>
    <property type="match status" value="1"/>
</dbReference>
<dbReference type="AlphaFoldDB" id="A0A565CRY7"/>
<name>A0A565CRY7_9BRAS</name>
<evidence type="ECO:0000256" key="1">
    <source>
        <dbReference type="SAM" id="MobiDB-lite"/>
    </source>
</evidence>
<evidence type="ECO:0000256" key="2">
    <source>
        <dbReference type="SAM" id="Phobius"/>
    </source>
</evidence>
<proteinExistence type="predicted"/>
<dbReference type="InterPro" id="IPR009606">
    <property type="entry name" value="DEAL/Modifying_wall_lignin1/2"/>
</dbReference>
<gene>
    <name evidence="3" type="ORF">ANE_LOCUS26843</name>
</gene>